<dbReference type="Gene3D" id="3.40.190.290">
    <property type="match status" value="1"/>
</dbReference>
<dbReference type="InterPro" id="IPR036390">
    <property type="entry name" value="WH_DNA-bd_sf"/>
</dbReference>
<dbReference type="RefSeq" id="WP_171101155.1">
    <property type="nucleotide sequence ID" value="NZ_CP053084.1"/>
</dbReference>
<keyword evidence="3" id="KW-0238">DNA-binding</keyword>
<feature type="domain" description="HTH lysR-type" evidence="5">
    <location>
        <begin position="1"/>
        <end position="58"/>
    </location>
</feature>
<sequence length="289" mass="32195">MNLHLLKIYVCAVEENSFTKAAEQLGISQPAVSKAVRELEAQLDTLLLERQGKYFKPNEAGQVLFDYGKSLFAMEREASEVLRAFKNLERGRLIVGASTTIASYWLAPYLKKFSDKHPGVDVQMVGANTENVAQLLLDCKVDVALVEGEVVDERIETRLWRTEEMVAIAPSFENGARKRELEQQVWILREQGSGSRNVAEQLLQNMGIQAQRTLEMNSNEAIIQAVAAGCGVGIVPKITARDQLALRRVKRFALGSGKMERPLFRLRLPHRPLSNAALAFEALLGAPKH</sequence>
<dbReference type="InterPro" id="IPR005119">
    <property type="entry name" value="LysR_subst-bd"/>
</dbReference>
<proteinExistence type="inferred from homology"/>
<evidence type="ECO:0000256" key="1">
    <source>
        <dbReference type="ARBA" id="ARBA00009437"/>
    </source>
</evidence>
<dbReference type="Pfam" id="PF03466">
    <property type="entry name" value="LysR_substrate"/>
    <property type="match status" value="1"/>
</dbReference>
<keyword evidence="2" id="KW-0805">Transcription regulation</keyword>
<organism evidence="6 7">
    <name type="scientific">Limnobacter profundi</name>
    <dbReference type="NCBI Taxonomy" id="2732163"/>
    <lineage>
        <taxon>Bacteria</taxon>
        <taxon>Pseudomonadati</taxon>
        <taxon>Pseudomonadota</taxon>
        <taxon>Betaproteobacteria</taxon>
        <taxon>Burkholderiales</taxon>
        <taxon>Burkholderiaceae</taxon>
        <taxon>Limnobacter</taxon>
    </lineage>
</organism>
<dbReference type="PANTHER" id="PTHR30126:SF39">
    <property type="entry name" value="HTH-TYPE TRANSCRIPTIONAL REGULATOR CYSL"/>
    <property type="match status" value="1"/>
</dbReference>
<evidence type="ECO:0000256" key="3">
    <source>
        <dbReference type="ARBA" id="ARBA00023125"/>
    </source>
</evidence>
<dbReference type="Pfam" id="PF00126">
    <property type="entry name" value="HTH_1"/>
    <property type="match status" value="1"/>
</dbReference>
<dbReference type="InterPro" id="IPR000847">
    <property type="entry name" value="LysR_HTH_N"/>
</dbReference>
<dbReference type="Proteomes" id="UP000501130">
    <property type="component" value="Chromosome"/>
</dbReference>
<accession>A0ABX6NA19</accession>
<name>A0ABX6NA19_9BURK</name>
<dbReference type="EMBL" id="CP053084">
    <property type="protein sequence ID" value="QJR30908.1"/>
    <property type="molecule type" value="Genomic_DNA"/>
</dbReference>
<dbReference type="PANTHER" id="PTHR30126">
    <property type="entry name" value="HTH-TYPE TRANSCRIPTIONAL REGULATOR"/>
    <property type="match status" value="1"/>
</dbReference>
<dbReference type="InterPro" id="IPR036388">
    <property type="entry name" value="WH-like_DNA-bd_sf"/>
</dbReference>
<protein>
    <submittedName>
        <fullName evidence="6">LysR family transcriptional regulator</fullName>
    </submittedName>
</protein>
<keyword evidence="4" id="KW-0804">Transcription</keyword>
<evidence type="ECO:0000256" key="2">
    <source>
        <dbReference type="ARBA" id="ARBA00023015"/>
    </source>
</evidence>
<reference evidence="6 7" key="1">
    <citation type="submission" date="2020-05" db="EMBL/GenBank/DDBJ databases">
        <title>Compete genome of Limnobacter sp. SAORIC-580.</title>
        <authorList>
            <person name="Song J."/>
            <person name="Cho J.-C."/>
        </authorList>
    </citation>
    <scope>NUCLEOTIDE SEQUENCE [LARGE SCALE GENOMIC DNA]</scope>
    <source>
        <strain evidence="6 7">SAORIC-580</strain>
    </source>
</reference>
<evidence type="ECO:0000256" key="4">
    <source>
        <dbReference type="ARBA" id="ARBA00023163"/>
    </source>
</evidence>
<evidence type="ECO:0000313" key="7">
    <source>
        <dbReference type="Proteomes" id="UP000501130"/>
    </source>
</evidence>
<comment type="similarity">
    <text evidence="1">Belongs to the LysR transcriptional regulatory family.</text>
</comment>
<dbReference type="PROSITE" id="PS50931">
    <property type="entry name" value="HTH_LYSR"/>
    <property type="match status" value="1"/>
</dbReference>
<evidence type="ECO:0000259" key="5">
    <source>
        <dbReference type="PROSITE" id="PS50931"/>
    </source>
</evidence>
<dbReference type="Gene3D" id="1.10.10.10">
    <property type="entry name" value="Winged helix-like DNA-binding domain superfamily/Winged helix DNA-binding domain"/>
    <property type="match status" value="1"/>
</dbReference>
<keyword evidence="7" id="KW-1185">Reference proteome</keyword>
<dbReference type="SUPFAM" id="SSF46785">
    <property type="entry name" value="Winged helix' DNA-binding domain"/>
    <property type="match status" value="1"/>
</dbReference>
<dbReference type="PRINTS" id="PR00039">
    <property type="entry name" value="HTHLYSR"/>
</dbReference>
<evidence type="ECO:0000313" key="6">
    <source>
        <dbReference type="EMBL" id="QJR30908.1"/>
    </source>
</evidence>
<dbReference type="SUPFAM" id="SSF53850">
    <property type="entry name" value="Periplasmic binding protein-like II"/>
    <property type="match status" value="1"/>
</dbReference>
<gene>
    <name evidence="6" type="ORF">HKT17_14960</name>
</gene>